<dbReference type="Gene3D" id="3.40.30.10">
    <property type="entry name" value="Glutaredoxin"/>
    <property type="match status" value="1"/>
</dbReference>
<evidence type="ECO:0000313" key="9">
    <source>
        <dbReference type="EMBL" id="OOK71477.1"/>
    </source>
</evidence>
<accession>A0A1V3WX39</accession>
<dbReference type="InterPro" id="IPR019479">
    <property type="entry name" value="Peroxiredoxin_C"/>
</dbReference>
<dbReference type="Pfam" id="PF10417">
    <property type="entry name" value="1-cysPrx_C"/>
    <property type="match status" value="1"/>
</dbReference>
<proteinExistence type="inferred from homology"/>
<dbReference type="GO" id="GO:0008218">
    <property type="term" value="P:bioluminescence"/>
    <property type="evidence" value="ECO:0007669"/>
    <property type="project" value="InterPro"/>
</dbReference>
<evidence type="ECO:0000256" key="3">
    <source>
        <dbReference type="ARBA" id="ARBA00022862"/>
    </source>
</evidence>
<evidence type="ECO:0000256" key="7">
    <source>
        <dbReference type="ARBA" id="ARBA00037420"/>
    </source>
</evidence>
<reference evidence="9 10" key="1">
    <citation type="submission" date="2017-02" db="EMBL/GenBank/DDBJ databases">
        <title>Complete genome sequences of Mycobacterium kansasii strains isolated from rhesus macaques.</title>
        <authorList>
            <person name="Panda A."/>
            <person name="Nagaraj S."/>
            <person name="Zhao X."/>
            <person name="Tettelin H."/>
            <person name="Detolla L.J."/>
        </authorList>
    </citation>
    <scope>NUCLEOTIDE SEQUENCE [LARGE SCALE GENOMIC DNA]</scope>
    <source>
        <strain evidence="9 10">11-3469</strain>
    </source>
</reference>
<dbReference type="InterPro" id="IPR036249">
    <property type="entry name" value="Thioredoxin-like_sf"/>
</dbReference>
<dbReference type="InterPro" id="IPR000866">
    <property type="entry name" value="AhpC/TSA"/>
</dbReference>
<keyword evidence="5" id="KW-0676">Redox-active center</keyword>
<dbReference type="EMBL" id="MVBN01000006">
    <property type="protein sequence ID" value="OOK71477.1"/>
    <property type="molecule type" value="Genomic_DNA"/>
</dbReference>
<dbReference type="GO" id="GO:0042744">
    <property type="term" value="P:hydrogen peroxide catabolic process"/>
    <property type="evidence" value="ECO:0007669"/>
    <property type="project" value="TreeGrafter"/>
</dbReference>
<dbReference type="PROSITE" id="PS51352">
    <property type="entry name" value="THIOREDOXIN_2"/>
    <property type="match status" value="1"/>
</dbReference>
<evidence type="ECO:0000313" key="10">
    <source>
        <dbReference type="Proteomes" id="UP000188532"/>
    </source>
</evidence>
<feature type="domain" description="Thioredoxin" evidence="8">
    <location>
        <begin position="3"/>
        <end position="168"/>
    </location>
</feature>
<gene>
    <name evidence="9" type="ORF">BZL29_5737</name>
</gene>
<dbReference type="AlphaFoldDB" id="A0A1V3WX39"/>
<evidence type="ECO:0000256" key="6">
    <source>
        <dbReference type="ARBA" id="ARBA00025719"/>
    </source>
</evidence>
<dbReference type="Pfam" id="PF04443">
    <property type="entry name" value="LuxE"/>
    <property type="match status" value="2"/>
</dbReference>
<organism evidence="9 10">
    <name type="scientific">Mycobacterium kansasii</name>
    <dbReference type="NCBI Taxonomy" id="1768"/>
    <lineage>
        <taxon>Bacteria</taxon>
        <taxon>Bacillati</taxon>
        <taxon>Actinomycetota</taxon>
        <taxon>Actinomycetes</taxon>
        <taxon>Mycobacteriales</taxon>
        <taxon>Mycobacteriaceae</taxon>
        <taxon>Mycobacterium</taxon>
    </lineage>
</organism>
<evidence type="ECO:0000256" key="1">
    <source>
        <dbReference type="ARBA" id="ARBA00009796"/>
    </source>
</evidence>
<comment type="similarity">
    <text evidence="6">Belongs to the peroxiredoxin family. Prx6 subfamily.</text>
</comment>
<dbReference type="InterPro" id="IPR007534">
    <property type="entry name" value="LuxE"/>
</dbReference>
<keyword evidence="4" id="KW-0560">Oxidoreductase</keyword>
<evidence type="ECO:0000256" key="2">
    <source>
        <dbReference type="ARBA" id="ARBA00022559"/>
    </source>
</evidence>
<dbReference type="PANTHER" id="PTHR10681:SF128">
    <property type="entry name" value="THIOREDOXIN-DEPENDENT PEROXIDE REDUCTASE, MITOCHONDRIAL"/>
    <property type="match status" value="1"/>
</dbReference>
<evidence type="ECO:0000259" key="8">
    <source>
        <dbReference type="PROSITE" id="PS51352"/>
    </source>
</evidence>
<dbReference type="InterPro" id="IPR050217">
    <property type="entry name" value="Peroxiredoxin"/>
</dbReference>
<comment type="similarity">
    <text evidence="1">Belongs to the peroxiredoxin family. AhpC/Prx1 subfamily.</text>
</comment>
<dbReference type="SUPFAM" id="SSF52833">
    <property type="entry name" value="Thioredoxin-like"/>
    <property type="match status" value="1"/>
</dbReference>
<dbReference type="InterPro" id="IPR013766">
    <property type="entry name" value="Thioredoxin_domain"/>
</dbReference>
<dbReference type="Proteomes" id="UP000188532">
    <property type="component" value="Unassembled WGS sequence"/>
</dbReference>
<dbReference type="GO" id="GO:0008379">
    <property type="term" value="F:thioredoxin peroxidase activity"/>
    <property type="evidence" value="ECO:0007669"/>
    <property type="project" value="TreeGrafter"/>
</dbReference>
<dbReference type="Gene3D" id="3.30.1020.10">
    <property type="entry name" value="Antioxidant, Horf6, Chain A, domain2"/>
    <property type="match status" value="1"/>
</dbReference>
<keyword evidence="2" id="KW-0575">Peroxidase</keyword>
<dbReference type="SUPFAM" id="SSF56801">
    <property type="entry name" value="Acetyl-CoA synthetase-like"/>
    <property type="match status" value="1"/>
</dbReference>
<dbReference type="STRING" id="1768.B1T50_15520"/>
<dbReference type="InterPro" id="IPR045020">
    <property type="entry name" value="PRX_1cys"/>
</dbReference>
<comment type="caution">
    <text evidence="9">The sequence shown here is derived from an EMBL/GenBank/DDBJ whole genome shotgun (WGS) entry which is preliminary data.</text>
</comment>
<dbReference type="GO" id="GO:0045454">
    <property type="term" value="P:cell redox homeostasis"/>
    <property type="evidence" value="ECO:0007669"/>
    <property type="project" value="TreeGrafter"/>
</dbReference>
<comment type="function">
    <text evidence="7">Thiol-specific peroxidase that catalyzes the reduction of hydrogen peroxide and organic hydroperoxides to water and alcohols, respectively. Plays a role in cell protection against oxidative stress by detoxifying peroxides.</text>
</comment>
<dbReference type="FunFam" id="3.40.30.10:FF:000011">
    <property type="entry name" value="Peroxiredoxin PRX1"/>
    <property type="match status" value="1"/>
</dbReference>
<dbReference type="GO" id="GO:0006979">
    <property type="term" value="P:response to oxidative stress"/>
    <property type="evidence" value="ECO:0007669"/>
    <property type="project" value="TreeGrafter"/>
</dbReference>
<dbReference type="InterPro" id="IPR042099">
    <property type="entry name" value="ANL_N_sf"/>
</dbReference>
<dbReference type="GO" id="GO:0033554">
    <property type="term" value="P:cellular response to stress"/>
    <property type="evidence" value="ECO:0007669"/>
    <property type="project" value="TreeGrafter"/>
</dbReference>
<evidence type="ECO:0000256" key="4">
    <source>
        <dbReference type="ARBA" id="ARBA00023002"/>
    </source>
</evidence>
<name>A0A1V3WX39_MYCKA</name>
<keyword evidence="3" id="KW-0049">Antioxidant</keyword>
<dbReference type="Gene3D" id="3.40.50.12780">
    <property type="entry name" value="N-terminal domain of ligase-like"/>
    <property type="match status" value="1"/>
</dbReference>
<sequence length="611" mass="67858">MTLTIGSTAPDFEATTTDGPIKFHEWIGDSWAVLFSHPRDFTPVCTTELGYLATIKPEFDRRNVKIIGLSTDPLDSHAAWSKDIACTSGTAPNYPLIADTDYAVSKAYGMLPATIGGDPSDHPPAELATLRNVFVIDPNKTIMLVMIYPMTTGRNFDEVLRAIDSLQLLNNGLATPAQWRQGDDVIIAPWISDEQARHTYPDGWQGPLPYLRYVPSPKGFRLCWGLKENVVDLVTMLGMPGDALRAPAYEARTSLTNALRKAFEHHFQHNGFYRAQCDAAGVTPADIHDYGDLHRIPLLPVGMFKQTGAHVLLTSGLEDIEMEIRSTGTSGVPSVARRDTLTVTRASVGLLGCYRDFFGISHGAGLFLCPSTAEIPEMGMVKVFNLLTGLLDDHSYLVRDYSFHPDEALARLRHWEGRMTRHIVGPPFIVARFMRYLELEAISLTLDPESLIIMLGGWKQYTGRSISRAEFNDKAERLLGIHRTRIRDMYGMIESNMLAIECEHQRKHVPPWCYVSIRDIADPTTELGTGQTGGIAILDALNTAYPGFLLSDDVGEVDEGTCRCGRTGQTVHFRRRRHGAELGCCAVSIEKYLDSREVVTECELAQTSRRA</sequence>
<dbReference type="PANTHER" id="PTHR10681">
    <property type="entry name" value="THIOREDOXIN PEROXIDASE"/>
    <property type="match status" value="1"/>
</dbReference>
<dbReference type="GO" id="GO:0005829">
    <property type="term" value="C:cytosol"/>
    <property type="evidence" value="ECO:0007669"/>
    <property type="project" value="TreeGrafter"/>
</dbReference>
<dbReference type="CDD" id="cd03016">
    <property type="entry name" value="PRX_1cys"/>
    <property type="match status" value="1"/>
</dbReference>
<dbReference type="GO" id="GO:0047474">
    <property type="term" value="F:long-chain fatty acid--protein ligase activity"/>
    <property type="evidence" value="ECO:0007669"/>
    <property type="project" value="InterPro"/>
</dbReference>
<protein>
    <submittedName>
        <fullName evidence="9">AhpC/TSA family protein</fullName>
    </submittedName>
</protein>
<evidence type="ECO:0000256" key="5">
    <source>
        <dbReference type="ARBA" id="ARBA00023284"/>
    </source>
</evidence>
<dbReference type="Pfam" id="PF00578">
    <property type="entry name" value="AhpC-TSA"/>
    <property type="match status" value="1"/>
</dbReference>